<accession>A0A451GEZ5</accession>
<sequence>MVPLVAVKLPISAPLAELFERCANEPWALLLDSCNSAAAQWDFVFRQPLFTVTRAENWPQQLEQAMASVPDYKGPEHLPFQGGIAGAWSYDAGRALEKLPDIAADDIQLPEIAVGVYTQALMQNRHTGETWLLAPEQELAALQDFWQQPVAQRTKLPNFKLLTPWQSNMTAVDYADKFSRVQSYLLAGDCYQVNLAQRFSALFEGSTWQAYQRLRENNNAPFSAYFKLKQGALLSLSPERFLAIDASGKVETKPIKGTRPRADDAQEDAALASALHNSSKDRAENVMIVDLLRNDLSRLCQPGSVHVPKLFAIESYPAVHHLVSTVVGQLNSAQQGIALLAECFPGGSITGAPKIRAMEIIDELEPHRRSYYCGSFGYFSKHGNADTNIAIRTLVASQDDSHHGTIHCWAGGGLVADSECAAELQETRDKVARILPVLADPEFGGPKHDA</sequence>
<dbReference type="SUPFAM" id="SSF56322">
    <property type="entry name" value="ADC synthase"/>
    <property type="match status" value="1"/>
</dbReference>
<gene>
    <name evidence="5" type="primary">pabB</name>
    <name evidence="5" type="ORF">EGC76_05360</name>
</gene>
<protein>
    <recommendedName>
        <fullName evidence="1">aminodeoxychorismate synthase</fullName>
        <ecNumber evidence="1">2.6.1.85</ecNumber>
    </recommendedName>
</protein>
<dbReference type="EC" id="2.6.1.85" evidence="1"/>
<dbReference type="OrthoDB" id="9803598at2"/>
<dbReference type="Gene3D" id="3.60.120.10">
    <property type="entry name" value="Anthranilate synthase"/>
    <property type="match status" value="1"/>
</dbReference>
<dbReference type="Pfam" id="PF04715">
    <property type="entry name" value="Anth_synt_I_N"/>
    <property type="match status" value="1"/>
</dbReference>
<dbReference type="Proteomes" id="UP000288789">
    <property type="component" value="Unassembled WGS sequence"/>
</dbReference>
<proteinExistence type="predicted"/>
<feature type="domain" description="Anthranilate synthase component I N-terminal" evidence="4">
    <location>
        <begin position="16"/>
        <end position="131"/>
    </location>
</feature>
<dbReference type="PANTHER" id="PTHR11236">
    <property type="entry name" value="AMINOBENZOATE/ANTHRANILATE SYNTHASE"/>
    <property type="match status" value="1"/>
</dbReference>
<organism evidence="5 6">
    <name type="scientific">Pseudidiomarina gelatinasegens</name>
    <dbReference type="NCBI Taxonomy" id="2487740"/>
    <lineage>
        <taxon>Bacteria</taxon>
        <taxon>Pseudomonadati</taxon>
        <taxon>Pseudomonadota</taxon>
        <taxon>Gammaproteobacteria</taxon>
        <taxon>Alteromonadales</taxon>
        <taxon>Idiomarinaceae</taxon>
        <taxon>Pseudidiomarina</taxon>
    </lineage>
</organism>
<dbReference type="Pfam" id="PF00425">
    <property type="entry name" value="Chorismate_bind"/>
    <property type="match status" value="1"/>
</dbReference>
<feature type="domain" description="Chorismate-utilising enzyme C-terminal" evidence="3">
    <location>
        <begin position="173"/>
        <end position="430"/>
    </location>
</feature>
<dbReference type="PRINTS" id="PR00095">
    <property type="entry name" value="ANTSNTHASEI"/>
</dbReference>
<dbReference type="GO" id="GO:0046820">
    <property type="term" value="F:4-amino-4-deoxychorismate synthase activity"/>
    <property type="evidence" value="ECO:0007669"/>
    <property type="project" value="UniProtKB-EC"/>
</dbReference>
<evidence type="ECO:0000256" key="2">
    <source>
        <dbReference type="ARBA" id="ARBA00022679"/>
    </source>
</evidence>
<keyword evidence="2 5" id="KW-0808">Transferase</keyword>
<name>A0A451GEZ5_9GAMM</name>
<evidence type="ECO:0000256" key="1">
    <source>
        <dbReference type="ARBA" id="ARBA00013139"/>
    </source>
</evidence>
<dbReference type="InterPro" id="IPR019999">
    <property type="entry name" value="Anth_synth_I-like"/>
</dbReference>
<evidence type="ECO:0000259" key="4">
    <source>
        <dbReference type="Pfam" id="PF04715"/>
    </source>
</evidence>
<dbReference type="GO" id="GO:0009396">
    <property type="term" value="P:folic acid-containing compound biosynthetic process"/>
    <property type="evidence" value="ECO:0007669"/>
    <property type="project" value="InterPro"/>
</dbReference>
<dbReference type="NCBIfam" id="TIGR00553">
    <property type="entry name" value="pabB"/>
    <property type="match status" value="1"/>
</dbReference>
<dbReference type="EMBL" id="RSFE01000003">
    <property type="protein sequence ID" value="RWU11689.1"/>
    <property type="molecule type" value="Genomic_DNA"/>
</dbReference>
<dbReference type="InterPro" id="IPR006805">
    <property type="entry name" value="Anth_synth_I_N"/>
</dbReference>
<dbReference type="AlphaFoldDB" id="A0A451GEZ5"/>
<evidence type="ECO:0000313" key="6">
    <source>
        <dbReference type="Proteomes" id="UP000288789"/>
    </source>
</evidence>
<reference evidence="5 6" key="1">
    <citation type="submission" date="2018-12" db="EMBL/GenBank/DDBJ databases">
        <authorList>
            <person name="Li A."/>
            <person name="Zhang M."/>
            <person name="Zhu H."/>
        </authorList>
    </citation>
    <scope>NUCLEOTIDE SEQUENCE [LARGE SCALE GENOMIC DNA]</scope>
    <source>
        <strain evidence="5 6">R04H25</strain>
    </source>
</reference>
<dbReference type="InterPro" id="IPR015890">
    <property type="entry name" value="Chorismate_C"/>
</dbReference>
<dbReference type="GO" id="GO:0000162">
    <property type="term" value="P:L-tryptophan biosynthetic process"/>
    <property type="evidence" value="ECO:0007669"/>
    <property type="project" value="TreeGrafter"/>
</dbReference>
<keyword evidence="5" id="KW-0032">Aminotransferase</keyword>
<dbReference type="InterPro" id="IPR005801">
    <property type="entry name" value="ADC_synthase"/>
</dbReference>
<comment type="caution">
    <text evidence="5">The sequence shown here is derived from an EMBL/GenBank/DDBJ whole genome shotgun (WGS) entry which is preliminary data.</text>
</comment>
<dbReference type="InterPro" id="IPR005802">
    <property type="entry name" value="ADC_synth_comp_1"/>
</dbReference>
<evidence type="ECO:0000313" key="5">
    <source>
        <dbReference type="EMBL" id="RWU11689.1"/>
    </source>
</evidence>
<keyword evidence="6" id="KW-1185">Reference proteome</keyword>
<evidence type="ECO:0000259" key="3">
    <source>
        <dbReference type="Pfam" id="PF00425"/>
    </source>
</evidence>
<dbReference type="PANTHER" id="PTHR11236:SF50">
    <property type="entry name" value="AMINODEOXYCHORISMATE SYNTHASE COMPONENT 1"/>
    <property type="match status" value="1"/>
</dbReference>